<gene>
    <name evidence="17" type="primary">ND6</name>
</gene>
<keyword evidence="12 17" id="KW-0496">Mitochondrion</keyword>
<dbReference type="EMBL" id="MZ047309">
    <property type="protein sequence ID" value="QXP99396.1"/>
    <property type="molecule type" value="Genomic_DNA"/>
</dbReference>
<evidence type="ECO:0000256" key="2">
    <source>
        <dbReference type="ARBA" id="ARBA00005698"/>
    </source>
</evidence>
<keyword evidence="6" id="KW-0679">Respiratory chain</keyword>
<name>A0A8F6D4Y1_9HEMI</name>
<feature type="transmembrane region" description="Helical" evidence="16">
    <location>
        <begin position="45"/>
        <end position="66"/>
    </location>
</feature>
<comment type="subcellular location">
    <subcellularLocation>
        <location evidence="1">Mitochondrion membrane</location>
        <topology evidence="1">Multi-pass membrane protein</topology>
    </subcellularLocation>
</comment>
<dbReference type="GO" id="GO:0008137">
    <property type="term" value="F:NADH dehydrogenase (ubiquinone) activity"/>
    <property type="evidence" value="ECO:0007669"/>
    <property type="project" value="UniProtKB-EC"/>
</dbReference>
<comment type="similarity">
    <text evidence="2">Belongs to the complex I subunit 6 family.</text>
</comment>
<evidence type="ECO:0000256" key="1">
    <source>
        <dbReference type="ARBA" id="ARBA00004225"/>
    </source>
</evidence>
<evidence type="ECO:0000256" key="13">
    <source>
        <dbReference type="ARBA" id="ARBA00023136"/>
    </source>
</evidence>
<evidence type="ECO:0000256" key="16">
    <source>
        <dbReference type="SAM" id="Phobius"/>
    </source>
</evidence>
<dbReference type="InterPro" id="IPR050269">
    <property type="entry name" value="ComplexI_Subunit6"/>
</dbReference>
<evidence type="ECO:0000256" key="5">
    <source>
        <dbReference type="ARBA" id="ARBA00022448"/>
    </source>
</evidence>
<evidence type="ECO:0000256" key="6">
    <source>
        <dbReference type="ARBA" id="ARBA00022660"/>
    </source>
</evidence>
<geneLocation type="mitochondrion" evidence="17"/>
<sequence>MKLMLIMMIMSSMTFLMMKHPLSAGFMLLVQTTLTCLMNGLNNYSYWFSYILFIVFIGGMMVLFIYMASIASNEKFKFSIKTSLLIITTMLLIMTIMNMNNNIYILMNETFNYLLYSKNMNKEMISIMKMFNYPTMMLSIIAITYLLFTLITTVKITNIEEGPLRTKN</sequence>
<evidence type="ECO:0000256" key="15">
    <source>
        <dbReference type="ARBA" id="ARBA00049551"/>
    </source>
</evidence>
<keyword evidence="13 16" id="KW-0472">Membrane</keyword>
<dbReference type="EC" id="7.1.1.2" evidence="3"/>
<comment type="catalytic activity">
    <reaction evidence="15">
        <text>a ubiquinone + NADH + 5 H(+)(in) = a ubiquinol + NAD(+) + 4 H(+)(out)</text>
        <dbReference type="Rhea" id="RHEA:29091"/>
        <dbReference type="Rhea" id="RHEA-COMP:9565"/>
        <dbReference type="Rhea" id="RHEA-COMP:9566"/>
        <dbReference type="ChEBI" id="CHEBI:15378"/>
        <dbReference type="ChEBI" id="CHEBI:16389"/>
        <dbReference type="ChEBI" id="CHEBI:17976"/>
        <dbReference type="ChEBI" id="CHEBI:57540"/>
        <dbReference type="ChEBI" id="CHEBI:57945"/>
        <dbReference type="EC" id="7.1.1.2"/>
    </reaction>
</comment>
<dbReference type="PANTHER" id="PTHR11435:SF1">
    <property type="entry name" value="NADH-UBIQUINONE OXIDOREDUCTASE CHAIN 6"/>
    <property type="match status" value="1"/>
</dbReference>
<evidence type="ECO:0000256" key="10">
    <source>
        <dbReference type="ARBA" id="ARBA00022989"/>
    </source>
</evidence>
<dbReference type="AlphaFoldDB" id="A0A8F6D4Y1"/>
<keyword evidence="10 16" id="KW-1133">Transmembrane helix</keyword>
<dbReference type="PANTHER" id="PTHR11435">
    <property type="entry name" value="NADH UBIQUINONE OXIDOREDUCTASE SUBUNIT ND6"/>
    <property type="match status" value="1"/>
</dbReference>
<keyword evidence="5" id="KW-0813">Transport</keyword>
<keyword evidence="7 16" id="KW-0812">Transmembrane</keyword>
<evidence type="ECO:0000256" key="12">
    <source>
        <dbReference type="ARBA" id="ARBA00023128"/>
    </source>
</evidence>
<feature type="transmembrane region" description="Helical" evidence="16">
    <location>
        <begin position="78"/>
        <end position="97"/>
    </location>
</feature>
<organism evidence="17">
    <name type="scientific">Eoscarta assimilis</name>
    <dbReference type="NCBI Taxonomy" id="2815129"/>
    <lineage>
        <taxon>Eukaryota</taxon>
        <taxon>Metazoa</taxon>
        <taxon>Ecdysozoa</taxon>
        <taxon>Arthropoda</taxon>
        <taxon>Hexapoda</taxon>
        <taxon>Insecta</taxon>
        <taxon>Pterygota</taxon>
        <taxon>Neoptera</taxon>
        <taxon>Paraneoptera</taxon>
        <taxon>Hemiptera</taxon>
        <taxon>Auchenorrhyncha</taxon>
        <taxon>Cercopoidea</taxon>
        <taxon>Cercopidae</taxon>
        <taxon>Cercopinae</taxon>
        <taxon>Eoscarta</taxon>
    </lineage>
</organism>
<dbReference type="GO" id="GO:0031966">
    <property type="term" value="C:mitochondrial membrane"/>
    <property type="evidence" value="ECO:0007669"/>
    <property type="project" value="UniProtKB-SubCell"/>
</dbReference>
<evidence type="ECO:0000256" key="8">
    <source>
        <dbReference type="ARBA" id="ARBA00022967"/>
    </source>
</evidence>
<keyword evidence="8" id="KW-1278">Translocase</keyword>
<evidence type="ECO:0000256" key="3">
    <source>
        <dbReference type="ARBA" id="ARBA00012944"/>
    </source>
</evidence>
<evidence type="ECO:0000256" key="7">
    <source>
        <dbReference type="ARBA" id="ARBA00022692"/>
    </source>
</evidence>
<proteinExistence type="inferred from homology"/>
<accession>A0A8F6D4Y1</accession>
<feature type="transmembrane region" description="Helical" evidence="16">
    <location>
        <begin position="136"/>
        <end position="157"/>
    </location>
</feature>
<reference evidence="17" key="1">
    <citation type="submission" date="2021-04" db="EMBL/GenBank/DDBJ databases">
        <title>The complete mitochondrial genome of Eoscarta assimilis (Hemipera: Cercopidae) and phylogenetic analysis of the Cercopidae.</title>
        <authorList>
            <person name="Yan Y."/>
            <person name="Hui D."/>
            <person name="Li H."/>
        </authorList>
    </citation>
    <scope>NUCLEOTIDE SEQUENCE</scope>
</reference>
<evidence type="ECO:0000313" key="17">
    <source>
        <dbReference type="EMBL" id="QXP99396.1"/>
    </source>
</evidence>
<evidence type="ECO:0000256" key="9">
    <source>
        <dbReference type="ARBA" id="ARBA00022982"/>
    </source>
</evidence>
<protein>
    <recommendedName>
        <fullName evidence="4">NADH-ubiquinone oxidoreductase chain 6</fullName>
        <ecNumber evidence="3">7.1.1.2</ecNumber>
    </recommendedName>
    <alternativeName>
        <fullName evidence="14">NADH dehydrogenase subunit 6</fullName>
    </alternativeName>
</protein>
<evidence type="ECO:0000256" key="4">
    <source>
        <dbReference type="ARBA" id="ARBA00021095"/>
    </source>
</evidence>
<evidence type="ECO:0000256" key="14">
    <source>
        <dbReference type="ARBA" id="ARBA00031019"/>
    </source>
</evidence>
<evidence type="ECO:0000256" key="11">
    <source>
        <dbReference type="ARBA" id="ARBA00023027"/>
    </source>
</evidence>
<keyword evidence="11" id="KW-0520">NAD</keyword>
<keyword evidence="9" id="KW-0249">Electron transport</keyword>